<proteinExistence type="predicted"/>
<evidence type="ECO:0000313" key="4">
    <source>
        <dbReference type="Proteomes" id="UP000037432"/>
    </source>
</evidence>
<dbReference type="Proteomes" id="UP000037432">
    <property type="component" value="Unassembled WGS sequence"/>
</dbReference>
<keyword evidence="2" id="KW-0812">Transmembrane</keyword>
<feature type="non-terminal residue" evidence="3">
    <location>
        <position position="1"/>
    </location>
</feature>
<dbReference type="EMBL" id="LFNT01000186">
    <property type="protein sequence ID" value="KMS66167.1"/>
    <property type="molecule type" value="Genomic_DNA"/>
</dbReference>
<dbReference type="AlphaFoldDB" id="A0A0J7YRQ5"/>
<accession>A0A0J7YRQ5</accession>
<evidence type="ECO:0000256" key="2">
    <source>
        <dbReference type="SAM" id="Phobius"/>
    </source>
</evidence>
<sequence length="216" mass="21727">YSPTPPYDPALPYLPAPPPEAPHRSGRSTVALVLVALVVALGAGGSVYALMNGGGDDNASGGPTGGPHTATTHAPTDPETSGPTDPATSPDPTDTAPADGAVPTRFLGTWTASIDNATGENSRRLTIRQGEVGDKVLSLVADGPAGSGTYHCEFEATLAEEPGADGPLAIGPSTVTAGEPATSCSPGEATEITLLPDGRLERVNTSSGEKLTYTRQ</sequence>
<evidence type="ECO:0000313" key="3">
    <source>
        <dbReference type="EMBL" id="KMS66167.1"/>
    </source>
</evidence>
<comment type="caution">
    <text evidence="3">The sequence shown here is derived from an EMBL/GenBank/DDBJ whole genome shotgun (WGS) entry which is preliminary data.</text>
</comment>
<keyword evidence="3" id="KW-0418">Kinase</keyword>
<name>A0A0J7YRQ5_STRVR</name>
<evidence type="ECO:0000256" key="1">
    <source>
        <dbReference type="SAM" id="MobiDB-lite"/>
    </source>
</evidence>
<reference evidence="3 4" key="1">
    <citation type="submission" date="2015-06" db="EMBL/GenBank/DDBJ databases">
        <authorList>
            <person name="Ju K.-S."/>
            <person name="Doroghazi J.R."/>
            <person name="Metcalf W.W."/>
        </authorList>
    </citation>
    <scope>NUCLEOTIDE SEQUENCE [LARGE SCALE GENOMIC DNA]</scope>
    <source>
        <strain evidence="3 4">NRRL 3414</strain>
    </source>
</reference>
<keyword evidence="3" id="KW-0808">Transferase</keyword>
<keyword evidence="2" id="KW-0472">Membrane</keyword>
<dbReference type="GO" id="GO:0004674">
    <property type="term" value="F:protein serine/threonine kinase activity"/>
    <property type="evidence" value="ECO:0007669"/>
    <property type="project" value="UniProtKB-KW"/>
</dbReference>
<feature type="transmembrane region" description="Helical" evidence="2">
    <location>
        <begin position="30"/>
        <end position="51"/>
    </location>
</feature>
<dbReference type="PATRIC" id="fig|1938.3.peg.2856"/>
<keyword evidence="3" id="KW-0723">Serine/threonine-protein kinase</keyword>
<organism evidence="3 4">
    <name type="scientific">Streptomyces viridochromogenes</name>
    <dbReference type="NCBI Taxonomy" id="1938"/>
    <lineage>
        <taxon>Bacteria</taxon>
        <taxon>Bacillati</taxon>
        <taxon>Actinomycetota</taxon>
        <taxon>Actinomycetes</taxon>
        <taxon>Kitasatosporales</taxon>
        <taxon>Streptomycetaceae</taxon>
        <taxon>Streptomyces</taxon>
    </lineage>
</organism>
<feature type="compositionally biased region" description="Low complexity" evidence="1">
    <location>
        <begin position="66"/>
        <end position="103"/>
    </location>
</feature>
<feature type="compositionally biased region" description="Pro residues" evidence="1">
    <location>
        <begin position="1"/>
        <end position="20"/>
    </location>
</feature>
<protein>
    <submittedName>
        <fullName evidence="3">Serine/threonine protein kinase</fullName>
    </submittedName>
</protein>
<feature type="region of interest" description="Disordered" evidence="1">
    <location>
        <begin position="58"/>
        <end position="103"/>
    </location>
</feature>
<feature type="region of interest" description="Disordered" evidence="1">
    <location>
        <begin position="1"/>
        <end position="25"/>
    </location>
</feature>
<keyword evidence="2" id="KW-1133">Transmembrane helix</keyword>
<gene>
    <name evidence="3" type="ORF">ACM01_46315</name>
</gene>